<keyword evidence="4 7" id="KW-0812">Transmembrane</keyword>
<dbReference type="RefSeq" id="WP_386813918.1">
    <property type="nucleotide sequence ID" value="NZ_JBHTIO010000041.1"/>
</dbReference>
<feature type="domain" description="Prepilin peptidase A24 N-terminal" evidence="9">
    <location>
        <begin position="13"/>
        <end position="93"/>
    </location>
</feature>
<dbReference type="Pfam" id="PF01478">
    <property type="entry name" value="Peptidase_A24"/>
    <property type="match status" value="1"/>
</dbReference>
<feature type="transmembrane region" description="Helical" evidence="7">
    <location>
        <begin position="123"/>
        <end position="139"/>
    </location>
</feature>
<keyword evidence="3" id="KW-1003">Cell membrane</keyword>
<comment type="similarity">
    <text evidence="2">Belongs to the peptidase A24 family.</text>
</comment>
<gene>
    <name evidence="10" type="ORF">ACFQZ7_08820</name>
</gene>
<comment type="caution">
    <text evidence="10">The sequence shown here is derived from an EMBL/GenBank/DDBJ whole genome shotgun (WGS) entry which is preliminary data.</text>
</comment>
<feature type="transmembrane region" description="Helical" evidence="7">
    <location>
        <begin position="174"/>
        <end position="201"/>
    </location>
</feature>
<evidence type="ECO:0000313" key="10">
    <source>
        <dbReference type="EMBL" id="MFD0897823.1"/>
    </source>
</evidence>
<keyword evidence="5 7" id="KW-1133">Transmembrane helix</keyword>
<reference evidence="11" key="1">
    <citation type="journal article" date="2019" name="Int. J. Syst. Evol. Microbiol.">
        <title>The Global Catalogue of Microorganisms (GCM) 10K type strain sequencing project: providing services to taxonomists for standard genome sequencing and annotation.</title>
        <authorList>
            <consortium name="The Broad Institute Genomics Platform"/>
            <consortium name="The Broad Institute Genome Sequencing Center for Infectious Disease"/>
            <person name="Wu L."/>
            <person name="Ma J."/>
        </authorList>
    </citation>
    <scope>NUCLEOTIDE SEQUENCE [LARGE SCALE GENOMIC DNA]</scope>
    <source>
        <strain evidence="11">CCM 8925</strain>
    </source>
</reference>
<evidence type="ECO:0000256" key="6">
    <source>
        <dbReference type="ARBA" id="ARBA00023136"/>
    </source>
</evidence>
<dbReference type="Pfam" id="PF06750">
    <property type="entry name" value="A24_N_bact"/>
    <property type="match status" value="1"/>
</dbReference>
<keyword evidence="11" id="KW-1185">Reference proteome</keyword>
<organism evidence="10 11">
    <name type="scientific">Loigolactobacillus binensis</name>
    <dbReference type="NCBI Taxonomy" id="2559922"/>
    <lineage>
        <taxon>Bacteria</taxon>
        <taxon>Bacillati</taxon>
        <taxon>Bacillota</taxon>
        <taxon>Bacilli</taxon>
        <taxon>Lactobacillales</taxon>
        <taxon>Lactobacillaceae</taxon>
        <taxon>Loigolactobacillus</taxon>
    </lineage>
</organism>
<evidence type="ECO:0000259" key="9">
    <source>
        <dbReference type="Pfam" id="PF06750"/>
    </source>
</evidence>
<dbReference type="Proteomes" id="UP001597104">
    <property type="component" value="Unassembled WGS sequence"/>
</dbReference>
<evidence type="ECO:0000256" key="7">
    <source>
        <dbReference type="SAM" id="Phobius"/>
    </source>
</evidence>
<comment type="subcellular location">
    <subcellularLocation>
        <location evidence="1">Cell membrane</location>
        <topology evidence="1">Multi-pass membrane protein</topology>
    </subcellularLocation>
</comment>
<feature type="domain" description="Prepilin type IV endopeptidase peptidase" evidence="8">
    <location>
        <begin position="107"/>
        <end position="199"/>
    </location>
</feature>
<proteinExistence type="inferred from homology"/>
<keyword evidence="10" id="KW-0378">Hydrolase</keyword>
<protein>
    <submittedName>
        <fullName evidence="10">Prepilin peptidase</fullName>
        <ecNumber evidence="10">3.4.23.-</ecNumber>
    </submittedName>
</protein>
<evidence type="ECO:0000313" key="11">
    <source>
        <dbReference type="Proteomes" id="UP001597104"/>
    </source>
</evidence>
<evidence type="ECO:0000256" key="5">
    <source>
        <dbReference type="ARBA" id="ARBA00022989"/>
    </source>
</evidence>
<dbReference type="EMBL" id="JBHTIO010000041">
    <property type="protein sequence ID" value="MFD0897823.1"/>
    <property type="molecule type" value="Genomic_DNA"/>
</dbReference>
<dbReference type="Gene3D" id="1.20.120.1220">
    <property type="match status" value="1"/>
</dbReference>
<dbReference type="PANTHER" id="PTHR30487">
    <property type="entry name" value="TYPE 4 PREPILIN-LIKE PROTEINS LEADER PEPTIDE-PROCESSING ENZYME"/>
    <property type="match status" value="1"/>
</dbReference>
<evidence type="ECO:0000259" key="8">
    <source>
        <dbReference type="Pfam" id="PF01478"/>
    </source>
</evidence>
<dbReference type="PANTHER" id="PTHR30487:SF0">
    <property type="entry name" value="PREPILIN LEADER PEPTIDASE_N-METHYLTRANSFERASE-RELATED"/>
    <property type="match status" value="1"/>
</dbReference>
<evidence type="ECO:0000256" key="2">
    <source>
        <dbReference type="ARBA" id="ARBA00005801"/>
    </source>
</evidence>
<evidence type="ECO:0000256" key="4">
    <source>
        <dbReference type="ARBA" id="ARBA00022692"/>
    </source>
</evidence>
<dbReference type="GO" id="GO:0016787">
    <property type="term" value="F:hydrolase activity"/>
    <property type="evidence" value="ECO:0007669"/>
    <property type="project" value="UniProtKB-KW"/>
</dbReference>
<evidence type="ECO:0000256" key="1">
    <source>
        <dbReference type="ARBA" id="ARBA00004651"/>
    </source>
</evidence>
<dbReference type="EC" id="3.4.23.-" evidence="10"/>
<evidence type="ECO:0000256" key="3">
    <source>
        <dbReference type="ARBA" id="ARBA00022475"/>
    </source>
</evidence>
<accession>A0ABW3EFT1</accession>
<feature type="transmembrane region" description="Helical" evidence="7">
    <location>
        <begin position="146"/>
        <end position="162"/>
    </location>
</feature>
<name>A0ABW3EFT1_9LACO</name>
<dbReference type="InterPro" id="IPR050882">
    <property type="entry name" value="Prepilin_peptidase/N-MTase"/>
</dbReference>
<dbReference type="InterPro" id="IPR010627">
    <property type="entry name" value="Prepilin_pept_A24_N"/>
</dbReference>
<dbReference type="InterPro" id="IPR000045">
    <property type="entry name" value="Prepilin_IV_endopep_pep"/>
</dbReference>
<feature type="transmembrane region" description="Helical" evidence="7">
    <location>
        <begin position="76"/>
        <end position="94"/>
    </location>
</feature>
<keyword evidence="6 7" id="KW-0472">Membrane</keyword>
<sequence length="225" mass="25513">MMLFLLYCLLFYFGASLASGLFLCAERLANKQSVIRPRSHCVSCQHLLPWWQLFPLFSYLGLHRRCYYCQAPISMATWWAEIIGGGLAIFIWLTTSTTSELLSTGWLFTGLFLFSWIDIQQQILLPQLFIPWLLTLLLLQATTPHLLAAILLTCCLGLFAYYSHGLGSGDVELLAGLTLLYGLSVSSRILLYGCLLALLGYPLLRKPRLPFIPYLSLGVWLYYLI</sequence>